<sequence>MKINVGSADRVVRILIGALLLGAHFAGYIGAWGWLGVVPLLTGIFRVCPAYLPFGISTCKTK</sequence>
<feature type="domain" description="Inner membrane protein YgaP-like transmembrane" evidence="2">
    <location>
        <begin position="1"/>
        <end position="62"/>
    </location>
</feature>
<dbReference type="Proteomes" id="UP000637632">
    <property type="component" value="Unassembled WGS sequence"/>
</dbReference>
<comment type="caution">
    <text evidence="3">The sequence shown here is derived from an EMBL/GenBank/DDBJ whole genome shotgun (WGS) entry which is preliminary data.</text>
</comment>
<keyword evidence="4" id="KW-1185">Reference proteome</keyword>
<dbReference type="EMBL" id="JACOFT010000002">
    <property type="protein sequence ID" value="MBC3810867.1"/>
    <property type="molecule type" value="Genomic_DNA"/>
</dbReference>
<organism evidence="3 4">
    <name type="scientific">Undibacterium aquatile</name>
    <dbReference type="NCBI Taxonomy" id="1537398"/>
    <lineage>
        <taxon>Bacteria</taxon>
        <taxon>Pseudomonadati</taxon>
        <taxon>Pseudomonadota</taxon>
        <taxon>Betaproteobacteria</taxon>
        <taxon>Burkholderiales</taxon>
        <taxon>Oxalobacteraceae</taxon>
        <taxon>Undibacterium</taxon>
    </lineage>
</organism>
<accession>A0ABR6XDN1</accession>
<evidence type="ECO:0000313" key="4">
    <source>
        <dbReference type="Proteomes" id="UP000637632"/>
    </source>
</evidence>
<reference evidence="3 4" key="1">
    <citation type="submission" date="2020-08" db="EMBL/GenBank/DDBJ databases">
        <title>Novel species isolated from subtropical streams in China.</title>
        <authorList>
            <person name="Lu H."/>
        </authorList>
    </citation>
    <scope>NUCLEOTIDE SEQUENCE [LARGE SCALE GENOMIC DNA]</scope>
    <source>
        <strain evidence="3 4">CCTCC AB 2015119</strain>
    </source>
</reference>
<keyword evidence="1" id="KW-0812">Transmembrane</keyword>
<evidence type="ECO:0000313" key="3">
    <source>
        <dbReference type="EMBL" id="MBC3810867.1"/>
    </source>
</evidence>
<gene>
    <name evidence="3" type="ORF">H8K26_05380</name>
</gene>
<keyword evidence="1" id="KW-0472">Membrane</keyword>
<name>A0ABR6XDN1_9BURK</name>
<proteinExistence type="predicted"/>
<evidence type="ECO:0000256" key="1">
    <source>
        <dbReference type="SAM" id="Phobius"/>
    </source>
</evidence>
<protein>
    <submittedName>
        <fullName evidence="3">DUF2892 domain-containing protein</fullName>
    </submittedName>
</protein>
<evidence type="ECO:0000259" key="2">
    <source>
        <dbReference type="Pfam" id="PF11127"/>
    </source>
</evidence>
<dbReference type="Pfam" id="PF11127">
    <property type="entry name" value="YgaP-like_TM"/>
    <property type="match status" value="1"/>
</dbReference>
<dbReference type="InterPro" id="IPR021309">
    <property type="entry name" value="YgaP-like_TM"/>
</dbReference>
<keyword evidence="1" id="KW-1133">Transmembrane helix</keyword>
<feature type="transmembrane region" description="Helical" evidence="1">
    <location>
        <begin position="12"/>
        <end position="31"/>
    </location>
</feature>